<evidence type="ECO:0000259" key="8">
    <source>
        <dbReference type="Pfam" id="PF04762"/>
    </source>
</evidence>
<dbReference type="InterPro" id="IPR015943">
    <property type="entry name" value="WD40/YVTN_repeat-like_dom_sf"/>
</dbReference>
<feature type="domain" description="ELP1 first N-terminal beta-propeller" evidence="8">
    <location>
        <begin position="62"/>
        <end position="150"/>
    </location>
</feature>
<comment type="subcellular location">
    <subcellularLocation>
        <location evidence="6">Cytoplasm</location>
    </subcellularLocation>
    <subcellularLocation>
        <location evidence="6">Nucleus</location>
    </subcellularLocation>
</comment>
<dbReference type="GO" id="GO:0005829">
    <property type="term" value="C:cytosol"/>
    <property type="evidence" value="ECO:0007669"/>
    <property type="project" value="TreeGrafter"/>
</dbReference>
<feature type="domain" description="ELP1 N-terminal second beta-propeller" evidence="9">
    <location>
        <begin position="352"/>
        <end position="689"/>
    </location>
</feature>
<feature type="domain" description="ELP1 TPR" evidence="10">
    <location>
        <begin position="948"/>
        <end position="1109"/>
    </location>
</feature>
<dbReference type="InterPro" id="IPR056169">
    <property type="entry name" value="HB_ELP1"/>
</dbReference>
<dbReference type="InterPro" id="IPR056164">
    <property type="entry name" value="Beta-prop_ELP1_1st"/>
</dbReference>
<name>A0A9D4UW96_ADICA</name>
<evidence type="ECO:0000259" key="11">
    <source>
        <dbReference type="Pfam" id="PF23925"/>
    </source>
</evidence>
<proteinExistence type="inferred from homology"/>
<dbReference type="InterPro" id="IPR056166">
    <property type="entry name" value="TPR_ELP1"/>
</dbReference>
<evidence type="ECO:0000259" key="12">
    <source>
        <dbReference type="Pfam" id="PF23936"/>
    </source>
</evidence>
<dbReference type="InterPro" id="IPR056167">
    <property type="entry name" value="A-sol_ELP1"/>
</dbReference>
<keyword evidence="3 6" id="KW-0963">Cytoplasm</keyword>
<dbReference type="InterPro" id="IPR056165">
    <property type="entry name" value="Beta-prop_ELP1_2nd"/>
</dbReference>
<dbReference type="PANTHER" id="PTHR12747">
    <property type="entry name" value="ELONGATOR COMPLEX PROTEIN 1"/>
    <property type="match status" value="1"/>
</dbReference>
<keyword evidence="6" id="KW-0539">Nucleus</keyword>
<feature type="region of interest" description="Disordered" evidence="7">
    <location>
        <begin position="1203"/>
        <end position="1228"/>
    </location>
</feature>
<dbReference type="Gene3D" id="2.130.10.10">
    <property type="entry name" value="YVTN repeat-like/Quinoprotein amine dehydrogenase"/>
    <property type="match status" value="1"/>
</dbReference>
<protein>
    <recommendedName>
        <fullName evidence="5 6">Elongator complex protein 1</fullName>
    </recommendedName>
</protein>
<comment type="function">
    <text evidence="6">Component of the elongator complex which is required for multiple tRNA modifications, including mcm5U (5-methoxycarbonylmethyl uridine), mcm5s2U (5-methoxycarbonylmethyl-2-thiouridine), and ncm5U (5-carbamoylmethyl uridine). The elongator complex catalyzes formation of carboxymethyluridine in the wobble base at position 34 in tRNAs.</text>
</comment>
<keyword evidence="14" id="KW-1185">Reference proteome</keyword>
<dbReference type="EMBL" id="JABFUD020000009">
    <property type="protein sequence ID" value="KAI5075184.1"/>
    <property type="molecule type" value="Genomic_DNA"/>
</dbReference>
<evidence type="ECO:0000256" key="1">
    <source>
        <dbReference type="ARBA" id="ARBA00005043"/>
    </source>
</evidence>
<evidence type="ECO:0000256" key="6">
    <source>
        <dbReference type="PIRNR" id="PIRNR017233"/>
    </source>
</evidence>
<sequence length="1310" mass="146173">MEIWEELRAAASAEKRGMELIQDKQIRSLYEDWMMWVLGHSTSRLLGCRFELWRLPLFPSQELIKESIVGLEFMSDNEVLVAGTSSGELLAVSVSSQLVEVVGNLEGGLVQISASPDGELLAVITGLGMLLVMTTDWEVLYEISLHEHTQLKDVGTDNDVNPANELVDITWRSDGKYFATLDGSTRCGTAKELRIWERDTGALHSCTKALSMRSSGLDWIPNGSRLATAYCQDMSQQPARVAFFERNGLERGYFDVSGPADASIGCLRWNCNSELFAVLLNCRHFDAIQIWSFSNYHWYLKSEWQYTKESLIRFSWDPERPMHLFTWTTLGLVQPVTLCWDSAATGDSVALVVDGPRVLVTPLTQGIVPPPMSLFQLKYSSTVNTVCLHQTGEGGCLVASSLSSGAIGLLALPAVEKWDTLEGSESIIPDASFLEQAQKLPSLRLLRWLDSSRLLGVVSSASSEVPVKVDSCRPPWEQKDYSDAEFLLELEIFRGKEFVEEVDLCKSDWSFKCAKQTLLDRRVLAVADHPSEEGLLIHFEDGSFSLYTSKGSLIDHVGTPAKRLVYPSLWIQALLVPASQNVILLGLDVDGKLQVDSKVMTKDCTSFSVHRTCIDGRSVLHVLYTTKQDILFVENIEDILKIKDSSSIKQDSPTLPEKRNEERTVGHRKEGIKDVFKTCIVWERGARLVTALGGHSAAVILQTLRGNLETVYPRNLVAGSIMAALCESKFNEAMLLARRHHINLNLLVDFQGWKLFIQQCVDFVRQVKNLNHITELVCAVSAGNLADNSYQDLLLPFAKETPRDEPSEESQLPGQGSKIQSIMHAIRKALEDEVVASPRRELCILTTMARSDPPELEEALFCIKKLREEEMNQVIQEDDVDNSSKRLSAEEALKHLLWLSDSKLVFNAALGLYDLHLAAMVAANSQGDPKEFLPLLQDLEKMPTSLMKYKIDHSLQRYQKALENLAAAGSAHFDQCLDLIRDQPQLFPIGRKLFQTRPENVALLEAWGDYLLGKEKFEDAAAAFSSCSQLQKAMGAYRAGGMWQCVLVVAGMMEYTQEEVLKLAHELREELQALGRPRDAANIALEHCREPEDAVHLYIEAREWMEAVRVAYMCKSPKLIQEQVQSAALECATSYIAEFQESIEKVGKYLARYLAVKQRRVLLELKVKMGDLDAIEEDTVSDVSSHVSGMSVYTTGTRSSKLSLQSSVKGSKQGGGKSKGGRIRAGSPGEEAALVEHLKGMKVAERTLEEVKKLLHILVFFKQNVVAEKLQRLVFQFQSSQHKSVLEAEGNLADNISQSNWAIEVLGTTM</sequence>
<accession>A0A9D4UW96</accession>
<dbReference type="Proteomes" id="UP000886520">
    <property type="component" value="Chromosome 9"/>
</dbReference>
<evidence type="ECO:0000259" key="10">
    <source>
        <dbReference type="Pfam" id="PF23878"/>
    </source>
</evidence>
<evidence type="ECO:0000256" key="5">
    <source>
        <dbReference type="ARBA" id="ARBA00029535"/>
    </source>
</evidence>
<evidence type="ECO:0000256" key="4">
    <source>
        <dbReference type="ARBA" id="ARBA00022694"/>
    </source>
</evidence>
<dbReference type="GO" id="GO:0002926">
    <property type="term" value="P:tRNA wobble base 5-methoxycarbonylmethyl-2-thiouridinylation"/>
    <property type="evidence" value="ECO:0007669"/>
    <property type="project" value="TreeGrafter"/>
</dbReference>
<feature type="domain" description="ELP1 alpha-solenoid" evidence="11">
    <location>
        <begin position="714"/>
        <end position="939"/>
    </location>
</feature>
<dbReference type="PANTHER" id="PTHR12747:SF0">
    <property type="entry name" value="ELONGATOR COMPLEX PROTEIN 1"/>
    <property type="match status" value="1"/>
</dbReference>
<dbReference type="InterPro" id="IPR006849">
    <property type="entry name" value="Elp1"/>
</dbReference>
<dbReference type="Pfam" id="PF23797">
    <property type="entry name" value="Beta-prop_ELP1_2nd"/>
    <property type="match status" value="1"/>
</dbReference>
<dbReference type="PIRSF" id="PIRSF017233">
    <property type="entry name" value="IKAP"/>
    <property type="match status" value="1"/>
</dbReference>
<gene>
    <name evidence="13" type="ORF">GOP47_0009260</name>
</gene>
<feature type="domain" description="ELP1 three-helical bundle" evidence="12">
    <location>
        <begin position="1119"/>
        <end position="1278"/>
    </location>
</feature>
<evidence type="ECO:0000259" key="9">
    <source>
        <dbReference type="Pfam" id="PF23797"/>
    </source>
</evidence>
<dbReference type="Pfam" id="PF23936">
    <property type="entry name" value="HB_ELP1"/>
    <property type="match status" value="1"/>
</dbReference>
<dbReference type="GO" id="GO:0000049">
    <property type="term" value="F:tRNA binding"/>
    <property type="evidence" value="ECO:0007669"/>
    <property type="project" value="TreeGrafter"/>
</dbReference>
<evidence type="ECO:0000313" key="14">
    <source>
        <dbReference type="Proteomes" id="UP000886520"/>
    </source>
</evidence>
<dbReference type="GO" id="GO:0005634">
    <property type="term" value="C:nucleus"/>
    <property type="evidence" value="ECO:0007669"/>
    <property type="project" value="UniProtKB-SubCell"/>
</dbReference>
<evidence type="ECO:0000313" key="13">
    <source>
        <dbReference type="EMBL" id="KAI5075184.1"/>
    </source>
</evidence>
<comment type="similarity">
    <text evidence="2 6">Belongs to the ELP1/IKA1 family.</text>
</comment>
<dbReference type="SUPFAM" id="SSF69322">
    <property type="entry name" value="Tricorn protease domain 2"/>
    <property type="match status" value="1"/>
</dbReference>
<organism evidence="13 14">
    <name type="scientific">Adiantum capillus-veneris</name>
    <name type="common">Maidenhair fern</name>
    <dbReference type="NCBI Taxonomy" id="13818"/>
    <lineage>
        <taxon>Eukaryota</taxon>
        <taxon>Viridiplantae</taxon>
        <taxon>Streptophyta</taxon>
        <taxon>Embryophyta</taxon>
        <taxon>Tracheophyta</taxon>
        <taxon>Polypodiopsida</taxon>
        <taxon>Polypodiidae</taxon>
        <taxon>Polypodiales</taxon>
        <taxon>Pteridineae</taxon>
        <taxon>Pteridaceae</taxon>
        <taxon>Vittarioideae</taxon>
        <taxon>Adiantum</taxon>
    </lineage>
</organism>
<evidence type="ECO:0000256" key="3">
    <source>
        <dbReference type="ARBA" id="ARBA00022490"/>
    </source>
</evidence>
<dbReference type="Pfam" id="PF23878">
    <property type="entry name" value="TPR_ELP1"/>
    <property type="match status" value="1"/>
</dbReference>
<reference evidence="13" key="1">
    <citation type="submission" date="2021-01" db="EMBL/GenBank/DDBJ databases">
        <title>Adiantum capillus-veneris genome.</title>
        <authorList>
            <person name="Fang Y."/>
            <person name="Liao Q."/>
        </authorList>
    </citation>
    <scope>NUCLEOTIDE SEQUENCE</scope>
    <source>
        <strain evidence="13">H3</strain>
        <tissue evidence="13">Leaf</tissue>
    </source>
</reference>
<dbReference type="Pfam" id="PF23925">
    <property type="entry name" value="A-sol_ELP1"/>
    <property type="match status" value="1"/>
</dbReference>
<evidence type="ECO:0000256" key="2">
    <source>
        <dbReference type="ARBA" id="ARBA00006086"/>
    </source>
</evidence>
<evidence type="ECO:0000256" key="7">
    <source>
        <dbReference type="SAM" id="MobiDB-lite"/>
    </source>
</evidence>
<keyword evidence="4" id="KW-0819">tRNA processing</keyword>
<dbReference type="GO" id="GO:0033588">
    <property type="term" value="C:elongator holoenzyme complex"/>
    <property type="evidence" value="ECO:0007669"/>
    <property type="project" value="InterPro"/>
</dbReference>
<dbReference type="Pfam" id="PF04762">
    <property type="entry name" value="Beta-prop_ELP1_1st"/>
    <property type="match status" value="2"/>
</dbReference>
<comment type="caution">
    <text evidence="13">The sequence shown here is derived from an EMBL/GenBank/DDBJ whole genome shotgun (WGS) entry which is preliminary data.</text>
</comment>
<comment type="pathway">
    <text evidence="1">tRNA modification; 5-methoxycarbonylmethyl-2-thiouridine-tRNA biosynthesis.</text>
</comment>
<dbReference type="OrthoDB" id="40048at2759"/>
<feature type="domain" description="ELP1 first N-terminal beta-propeller" evidence="8">
    <location>
        <begin position="165"/>
        <end position="319"/>
    </location>
</feature>